<feature type="coiled-coil region" evidence="1">
    <location>
        <begin position="683"/>
        <end position="710"/>
    </location>
</feature>
<feature type="region of interest" description="Disordered" evidence="2">
    <location>
        <begin position="600"/>
        <end position="673"/>
    </location>
</feature>
<dbReference type="EMBL" id="CP119913">
    <property type="protein sequence ID" value="WFD20825.1"/>
    <property type="molecule type" value="Genomic_DNA"/>
</dbReference>
<feature type="region of interest" description="Disordered" evidence="2">
    <location>
        <begin position="477"/>
        <end position="526"/>
    </location>
</feature>
<dbReference type="Proteomes" id="UP001220961">
    <property type="component" value="Chromosome 6"/>
</dbReference>
<evidence type="ECO:0000313" key="5">
    <source>
        <dbReference type="Proteomes" id="UP001220961"/>
    </source>
</evidence>
<name>A0AAF0EAF9_9BASI</name>
<keyword evidence="5" id="KW-1185">Reference proteome</keyword>
<feature type="compositionally biased region" description="Basic and acidic residues" evidence="2">
    <location>
        <begin position="194"/>
        <end position="209"/>
    </location>
</feature>
<feature type="region of interest" description="Disordered" evidence="2">
    <location>
        <begin position="1"/>
        <end position="20"/>
    </location>
</feature>
<sequence>MTSPYAPSVASSSLRGRGDDDYTRMLHSSLDHSLASVPGDETQSFLDDLLITYSLLETEKYSALTLEQVGELRRTQAQLEDRMREMQERIALEKKMRHAAQSMQSSLIHVSPQPRGKTSHMAEAMQRTDDVMQQFLHVSDARHDIQQQLLAHHIAVLREHLSAHGATRPPVSPSPLSDALSLARISPVPSLYPHIRDTPTRMPSSERHMPRSLSSKSWAARSPAPADDAMDLSHLINEVEQLEQRHRGLTAQLTSNTERKAALRHRLSRLCEDNLEVAERLAQRDLDWSDMPGPSTSIHREEHERIVQALEAERARAMDELDAARAQSAEHDAALEKLRAEQEQLRTAHATAMDQLRAEHAALTSAHEALQAQAAAREQALEARHREALETRETQHREALEARETQHREALEAHNTQHREALAALEAEHAALRMREAELTEQLQHVRQSSEAELAQQRAAHTNELCEQVEAHRAALAEARAETPVEAEPPASAETTATRSPLLKPSWSRRPAGPESSPREAAPGTISQRLQRMFAGDRVPSTDEAVAPAAADADLAAELQQLREQLEAERQQKDMVAHRLEEVMVLYRSAVSRPTLDVPVVQEPPEAPAPEAPATRRSSEALSPDSDPVPHTPLGPATPLEVPATPHRAERPDLYVDVSETPTHARTDRSLGGSRHRFLEMEVDRHRRAAEQARVAFEQLRARAASEREASERERQLVDTWTAEWRGLCTRLEQQHHFCMRVLGKADGREEMDGLLDQIKASSMPRRAAAREDAGEDAARLLSQVEEHISDMAEGLARAGASGLGGNVIAQLEDRIEELETQLAQRDAASSADVSGASMADAPLDLCLYALVVMGALLPEGDALLHSMSLPLDAVRQLFAPPAPAANEADALDALRRVPVLDAACAMAASSAAAQRATGRAFAERVMHTT</sequence>
<feature type="coiled-coil region" evidence="1">
    <location>
        <begin position="232"/>
        <end position="259"/>
    </location>
</feature>
<evidence type="ECO:0000256" key="1">
    <source>
        <dbReference type="SAM" id="Coils"/>
    </source>
</evidence>
<feature type="domain" description="Up-regulated during septation protein 1" evidence="3">
    <location>
        <begin position="49"/>
        <end position="158"/>
    </location>
</feature>
<dbReference type="PANTHER" id="PTHR45615:SF66">
    <property type="entry name" value="CARD DOMAIN-CONTAINING PROTEIN"/>
    <property type="match status" value="1"/>
</dbReference>
<dbReference type="PANTHER" id="PTHR45615">
    <property type="entry name" value="MYOSIN HEAVY CHAIN, NON-MUSCLE"/>
    <property type="match status" value="1"/>
</dbReference>
<feature type="compositionally biased region" description="Polar residues" evidence="2">
    <location>
        <begin position="1"/>
        <end position="14"/>
    </location>
</feature>
<feature type="compositionally biased region" description="Low complexity" evidence="2">
    <location>
        <begin position="484"/>
        <end position="501"/>
    </location>
</feature>
<evidence type="ECO:0000256" key="2">
    <source>
        <dbReference type="SAM" id="MobiDB-lite"/>
    </source>
</evidence>
<gene>
    <name evidence="4" type="ORF">MCAP1_003079</name>
</gene>
<feature type="coiled-coil region" evidence="1">
    <location>
        <begin position="549"/>
        <end position="583"/>
    </location>
</feature>
<accession>A0AAF0EAF9</accession>
<dbReference type="Pfam" id="PF15456">
    <property type="entry name" value="Uds1"/>
    <property type="match status" value="1"/>
</dbReference>
<organism evidence="4 5">
    <name type="scientific">Malassezia caprae</name>
    <dbReference type="NCBI Taxonomy" id="1381934"/>
    <lineage>
        <taxon>Eukaryota</taxon>
        <taxon>Fungi</taxon>
        <taxon>Dikarya</taxon>
        <taxon>Basidiomycota</taxon>
        <taxon>Ustilaginomycotina</taxon>
        <taxon>Malasseziomycetes</taxon>
        <taxon>Malasseziales</taxon>
        <taxon>Malasseziaceae</taxon>
        <taxon>Malassezia</taxon>
    </lineage>
</organism>
<feature type="coiled-coil region" evidence="1">
    <location>
        <begin position="300"/>
        <end position="373"/>
    </location>
</feature>
<keyword evidence="1" id="KW-0175">Coiled coil</keyword>
<feature type="coiled-coil region" evidence="1">
    <location>
        <begin position="69"/>
        <end position="96"/>
    </location>
</feature>
<reference evidence="4" key="1">
    <citation type="submission" date="2023-03" db="EMBL/GenBank/DDBJ databases">
        <title>Mating type loci evolution in Malassezia.</title>
        <authorList>
            <person name="Coelho M.A."/>
        </authorList>
    </citation>
    <scope>NUCLEOTIDE SEQUENCE</scope>
    <source>
        <strain evidence="4">CBS 10434</strain>
    </source>
</reference>
<dbReference type="InterPro" id="IPR029191">
    <property type="entry name" value="Uds1"/>
</dbReference>
<dbReference type="AlphaFoldDB" id="A0AAF0EAF9"/>
<proteinExistence type="predicted"/>
<evidence type="ECO:0000313" key="4">
    <source>
        <dbReference type="EMBL" id="WFD20825.1"/>
    </source>
</evidence>
<evidence type="ECO:0000259" key="3">
    <source>
        <dbReference type="Pfam" id="PF15456"/>
    </source>
</evidence>
<protein>
    <recommendedName>
        <fullName evidence="3">Up-regulated during septation protein 1 domain-containing protein</fullName>
    </recommendedName>
</protein>
<feature type="region of interest" description="Disordered" evidence="2">
    <location>
        <begin position="191"/>
        <end position="226"/>
    </location>
</feature>